<accession>A0A380AV37</accession>
<reference evidence="1 2" key="1">
    <citation type="submission" date="2018-06" db="EMBL/GenBank/DDBJ databases">
        <authorList>
            <consortium name="Pathogen Informatics"/>
            <person name="Doyle S."/>
        </authorList>
    </citation>
    <scope>NUCLEOTIDE SEQUENCE [LARGE SCALE GENOMIC DNA]</scope>
    <source>
        <strain evidence="1 2">NCTC11544</strain>
    </source>
</reference>
<organism evidence="1 2">
    <name type="scientific">Serratia quinivorans</name>
    <dbReference type="NCBI Taxonomy" id="137545"/>
    <lineage>
        <taxon>Bacteria</taxon>
        <taxon>Pseudomonadati</taxon>
        <taxon>Pseudomonadota</taxon>
        <taxon>Gammaproteobacteria</taxon>
        <taxon>Enterobacterales</taxon>
        <taxon>Yersiniaceae</taxon>
        <taxon>Serratia</taxon>
    </lineage>
</organism>
<gene>
    <name evidence="1" type="ORF">NCTC11544_05108</name>
</gene>
<name>A0A380AV37_9GAMM</name>
<proteinExistence type="predicted"/>
<dbReference type="EMBL" id="UGYN01000002">
    <property type="protein sequence ID" value="SUI88229.1"/>
    <property type="molecule type" value="Genomic_DNA"/>
</dbReference>
<dbReference type="Proteomes" id="UP000255529">
    <property type="component" value="Unassembled WGS sequence"/>
</dbReference>
<sequence>MRKVTQEFNTMLANYEKLAAHILGSDGKEDKPEDDPLKIEWATQEGYRPHYNPNSDEVSWIQQPQPVYQVPMTLKMQGSMSPEALTEVYPMFAVKQQEVDPLLVQIFEAALKGDITQQRARELTYQLLSDTYKTAGADQKPTGAAAKSSSYNQTISNAAKGQRVAGVSE</sequence>
<evidence type="ECO:0000313" key="2">
    <source>
        <dbReference type="Proteomes" id="UP000255529"/>
    </source>
</evidence>
<dbReference type="AlphaFoldDB" id="A0A380AV37"/>
<evidence type="ECO:0000313" key="1">
    <source>
        <dbReference type="EMBL" id="SUI88229.1"/>
    </source>
</evidence>
<protein>
    <submittedName>
        <fullName evidence="1">Uncharacterized protein</fullName>
    </submittedName>
</protein>